<keyword evidence="3 5" id="KW-0238">DNA-binding</keyword>
<dbReference type="Proteomes" id="UP000032809">
    <property type="component" value="Chromosome I"/>
</dbReference>
<dbReference type="PANTHER" id="PTHR30349">
    <property type="entry name" value="PHAGE INTEGRASE-RELATED"/>
    <property type="match status" value="1"/>
</dbReference>
<accession>A0A0C7NZM2</accession>
<dbReference type="InterPro" id="IPR050090">
    <property type="entry name" value="Tyrosine_recombinase_XerCD"/>
</dbReference>
<keyword evidence="4" id="KW-0233">DNA recombination</keyword>
<name>A0A0C7NZM2_DEFTU</name>
<evidence type="ECO:0000259" key="7">
    <source>
        <dbReference type="PROSITE" id="PS51900"/>
    </source>
</evidence>
<proteinExistence type="inferred from homology"/>
<dbReference type="GO" id="GO:0003677">
    <property type="term" value="F:DNA binding"/>
    <property type="evidence" value="ECO:0007669"/>
    <property type="project" value="UniProtKB-UniRule"/>
</dbReference>
<dbReference type="PANTHER" id="PTHR30349:SF64">
    <property type="entry name" value="PROPHAGE INTEGRASE INTD-RELATED"/>
    <property type="match status" value="1"/>
</dbReference>
<evidence type="ECO:0000256" key="4">
    <source>
        <dbReference type="ARBA" id="ARBA00023172"/>
    </source>
</evidence>
<dbReference type="InterPro" id="IPR004107">
    <property type="entry name" value="Integrase_SAM-like_N"/>
</dbReference>
<feature type="domain" description="Tyr recombinase" evidence="6">
    <location>
        <begin position="114"/>
        <end position="298"/>
    </location>
</feature>
<comment type="similarity">
    <text evidence="1">Belongs to the 'phage' integrase family.</text>
</comment>
<evidence type="ECO:0000256" key="1">
    <source>
        <dbReference type="ARBA" id="ARBA00008857"/>
    </source>
</evidence>
<dbReference type="KEGG" id="dtn:DTL3_1434"/>
<evidence type="ECO:0000259" key="6">
    <source>
        <dbReference type="PROSITE" id="PS51898"/>
    </source>
</evidence>
<dbReference type="HOGENOM" id="CLU_027562_9_6_0"/>
<dbReference type="Pfam" id="PF00589">
    <property type="entry name" value="Phage_integrase"/>
    <property type="match status" value="1"/>
</dbReference>
<dbReference type="RefSeq" id="WP_045088121.1">
    <property type="nucleotide sequence ID" value="NZ_LN824141.1"/>
</dbReference>
<dbReference type="PROSITE" id="PS51898">
    <property type="entry name" value="TYR_RECOMBINASE"/>
    <property type="match status" value="1"/>
</dbReference>
<gene>
    <name evidence="8" type="primary">xerD</name>
    <name evidence="8" type="ORF">DTL3_1434</name>
</gene>
<dbReference type="Gene3D" id="1.10.150.130">
    <property type="match status" value="1"/>
</dbReference>
<reference evidence="9" key="1">
    <citation type="submission" date="2014-11" db="EMBL/GenBank/DDBJ databases">
        <authorList>
            <person name="Wibberg D."/>
        </authorList>
    </citation>
    <scope>NUCLEOTIDE SEQUENCE [LARGE SCALE GENOMIC DNA]</scope>
    <source>
        <strain evidence="9">L3</strain>
    </source>
</reference>
<dbReference type="Gene3D" id="1.10.443.10">
    <property type="entry name" value="Intergrase catalytic core"/>
    <property type="match status" value="1"/>
</dbReference>
<dbReference type="InterPro" id="IPR002104">
    <property type="entry name" value="Integrase_catalytic"/>
</dbReference>
<dbReference type="Pfam" id="PF02899">
    <property type="entry name" value="Phage_int_SAM_1"/>
    <property type="match status" value="1"/>
</dbReference>
<dbReference type="InterPro" id="IPR010998">
    <property type="entry name" value="Integrase_recombinase_N"/>
</dbReference>
<evidence type="ECO:0000256" key="2">
    <source>
        <dbReference type="ARBA" id="ARBA00022908"/>
    </source>
</evidence>
<keyword evidence="2" id="KW-0229">DNA integration</keyword>
<dbReference type="STRING" id="1006576.DTL3_1434"/>
<keyword evidence="9" id="KW-1185">Reference proteome</keyword>
<evidence type="ECO:0000313" key="9">
    <source>
        <dbReference type="Proteomes" id="UP000032809"/>
    </source>
</evidence>
<dbReference type="SUPFAM" id="SSF56349">
    <property type="entry name" value="DNA breaking-rejoining enzymes"/>
    <property type="match status" value="1"/>
</dbReference>
<dbReference type="GO" id="GO:0006310">
    <property type="term" value="P:DNA recombination"/>
    <property type="evidence" value="ECO:0007669"/>
    <property type="project" value="UniProtKB-KW"/>
</dbReference>
<evidence type="ECO:0000256" key="5">
    <source>
        <dbReference type="PROSITE-ProRule" id="PRU01248"/>
    </source>
</evidence>
<dbReference type="GO" id="GO:0015074">
    <property type="term" value="P:DNA integration"/>
    <property type="evidence" value="ECO:0007669"/>
    <property type="project" value="UniProtKB-KW"/>
</dbReference>
<dbReference type="InterPro" id="IPR011010">
    <property type="entry name" value="DNA_brk_join_enz"/>
</dbReference>
<dbReference type="PROSITE" id="PS51900">
    <property type="entry name" value="CB"/>
    <property type="match status" value="1"/>
</dbReference>
<protein>
    <submittedName>
        <fullName evidence="8">Tyrosine recombinase</fullName>
    </submittedName>
</protein>
<evidence type="ECO:0000256" key="3">
    <source>
        <dbReference type="ARBA" id="ARBA00023125"/>
    </source>
</evidence>
<dbReference type="AlphaFoldDB" id="A0A0C7NZM2"/>
<dbReference type="InterPro" id="IPR044068">
    <property type="entry name" value="CB"/>
</dbReference>
<sequence length="298" mass="35090">MKDSSLDKLNNIQENEIDEYIDEFLSYLKFIKRRADSTIYEYRKILNKYKKFVLKYGLTRTCFLKYLEHISNLSQRTIKLRIVVLRSFLNYLYENGEISGNRYWKDANASVPSEIPKGLTEEQLEILFSVIDNEFDKIFFNLLATVGLRISEALHLRVDDIIFNKNYAELIIYGKGNKQRILKISKEYAEELVKFANGKEYLFSNKEDFPFTSRTMERRFKNYVIKANKKIEKLITDKKMNINYINATPHALRHTCAKRLLNSGKNIEEVRYILGHTTISTTGIYVRADNHSSLLDEI</sequence>
<dbReference type="InterPro" id="IPR013762">
    <property type="entry name" value="Integrase-like_cat_sf"/>
</dbReference>
<evidence type="ECO:0000313" key="8">
    <source>
        <dbReference type="EMBL" id="CEP78728.1"/>
    </source>
</evidence>
<organism evidence="8 9">
    <name type="scientific">Defluviitoga tunisiensis</name>
    <dbReference type="NCBI Taxonomy" id="1006576"/>
    <lineage>
        <taxon>Bacteria</taxon>
        <taxon>Thermotogati</taxon>
        <taxon>Thermotogota</taxon>
        <taxon>Thermotogae</taxon>
        <taxon>Petrotogales</taxon>
        <taxon>Petrotogaceae</taxon>
        <taxon>Defluviitoga</taxon>
    </lineage>
</organism>
<dbReference type="EMBL" id="LN824141">
    <property type="protein sequence ID" value="CEP78728.1"/>
    <property type="molecule type" value="Genomic_DNA"/>
</dbReference>
<feature type="domain" description="Core-binding (CB)" evidence="7">
    <location>
        <begin position="15"/>
        <end position="93"/>
    </location>
</feature>